<keyword evidence="3" id="KW-1185">Reference proteome</keyword>
<organism evidence="2 3">
    <name type="scientific">Mycobacterium shinjukuense</name>
    <dbReference type="NCBI Taxonomy" id="398694"/>
    <lineage>
        <taxon>Bacteria</taxon>
        <taxon>Bacillati</taxon>
        <taxon>Actinomycetota</taxon>
        <taxon>Actinomycetes</taxon>
        <taxon>Mycobacteriales</taxon>
        <taxon>Mycobacteriaceae</taxon>
        <taxon>Mycobacterium</taxon>
    </lineage>
</organism>
<dbReference type="AlphaFoldDB" id="A0A7I7MLZ1"/>
<accession>A0A7I7MLZ1</accession>
<dbReference type="KEGG" id="mshj:MSHI_11870"/>
<name>A0A7I7MLZ1_9MYCO</name>
<evidence type="ECO:0000256" key="1">
    <source>
        <dbReference type="SAM" id="MobiDB-lite"/>
    </source>
</evidence>
<sequence>MGDAGQSVAAAHRFGQGGPGAAATWQDMTRTGLINHFVNPQDAAEADMQMVKGLLHLDDWRRDRPRLGAGGNLFDIATLFVGGGAAAPAPRV</sequence>
<proteinExistence type="predicted"/>
<dbReference type="EMBL" id="AP022575">
    <property type="protein sequence ID" value="BBX73281.1"/>
    <property type="molecule type" value="Genomic_DNA"/>
</dbReference>
<evidence type="ECO:0000313" key="3">
    <source>
        <dbReference type="Proteomes" id="UP000467236"/>
    </source>
</evidence>
<reference evidence="2 3" key="1">
    <citation type="journal article" date="2019" name="Emerg. Microbes Infect.">
        <title>Comprehensive subspecies identification of 175 nontuberculous mycobacteria species based on 7547 genomic profiles.</title>
        <authorList>
            <person name="Matsumoto Y."/>
            <person name="Kinjo T."/>
            <person name="Motooka D."/>
            <person name="Nabeya D."/>
            <person name="Jung N."/>
            <person name="Uechi K."/>
            <person name="Horii T."/>
            <person name="Iida T."/>
            <person name="Fujita J."/>
            <person name="Nakamura S."/>
        </authorList>
    </citation>
    <scope>NUCLEOTIDE SEQUENCE [LARGE SCALE GENOMIC DNA]</scope>
    <source>
        <strain evidence="2 3">JCM 14233</strain>
    </source>
</reference>
<protein>
    <submittedName>
        <fullName evidence="2">Uncharacterized protein</fullName>
    </submittedName>
</protein>
<gene>
    <name evidence="2" type="ORF">MSHI_11870</name>
</gene>
<dbReference type="Proteomes" id="UP000467236">
    <property type="component" value="Chromosome"/>
</dbReference>
<feature type="region of interest" description="Disordered" evidence="1">
    <location>
        <begin position="1"/>
        <end position="22"/>
    </location>
</feature>
<evidence type="ECO:0000313" key="2">
    <source>
        <dbReference type="EMBL" id="BBX73281.1"/>
    </source>
</evidence>